<name>A0AAD4MD05_9AGAM</name>
<sequence length="54" mass="6177">MVFLDNPTSTIKGTDYLTYLIATRHPYHLKDWGCCSCLPCPLSVKLLLEHQNIL</sequence>
<gene>
    <name evidence="1" type="ORF">B0F90DRAFT_1683654</name>
</gene>
<evidence type="ECO:0000313" key="1">
    <source>
        <dbReference type="EMBL" id="KAI0306937.1"/>
    </source>
</evidence>
<protein>
    <submittedName>
        <fullName evidence="1">Uncharacterized protein</fullName>
    </submittedName>
</protein>
<reference evidence="1" key="1">
    <citation type="journal article" date="2022" name="New Phytol.">
        <title>Evolutionary transition to the ectomycorrhizal habit in the genomes of a hyperdiverse lineage of mushroom-forming fungi.</title>
        <authorList>
            <person name="Looney B."/>
            <person name="Miyauchi S."/>
            <person name="Morin E."/>
            <person name="Drula E."/>
            <person name="Courty P.E."/>
            <person name="Kohler A."/>
            <person name="Kuo A."/>
            <person name="LaButti K."/>
            <person name="Pangilinan J."/>
            <person name="Lipzen A."/>
            <person name="Riley R."/>
            <person name="Andreopoulos W."/>
            <person name="He G."/>
            <person name="Johnson J."/>
            <person name="Nolan M."/>
            <person name="Tritt A."/>
            <person name="Barry K.W."/>
            <person name="Grigoriev I.V."/>
            <person name="Nagy L.G."/>
            <person name="Hibbett D."/>
            <person name="Henrissat B."/>
            <person name="Matheny P.B."/>
            <person name="Labbe J."/>
            <person name="Martin F.M."/>
        </authorList>
    </citation>
    <scope>NUCLEOTIDE SEQUENCE</scope>
    <source>
        <strain evidence="1">BPL690</strain>
    </source>
</reference>
<proteinExistence type="predicted"/>
<accession>A0AAD4MD05</accession>
<dbReference type="Proteomes" id="UP001203297">
    <property type="component" value="Unassembled WGS sequence"/>
</dbReference>
<evidence type="ECO:0000313" key="2">
    <source>
        <dbReference type="Proteomes" id="UP001203297"/>
    </source>
</evidence>
<dbReference type="EMBL" id="WTXG01000002">
    <property type="protein sequence ID" value="KAI0306937.1"/>
    <property type="molecule type" value="Genomic_DNA"/>
</dbReference>
<dbReference type="AlphaFoldDB" id="A0AAD4MD05"/>
<comment type="caution">
    <text evidence="1">The sequence shown here is derived from an EMBL/GenBank/DDBJ whole genome shotgun (WGS) entry which is preliminary data.</text>
</comment>
<keyword evidence="2" id="KW-1185">Reference proteome</keyword>
<organism evidence="1 2">
    <name type="scientific">Multifurca ochricompacta</name>
    <dbReference type="NCBI Taxonomy" id="376703"/>
    <lineage>
        <taxon>Eukaryota</taxon>
        <taxon>Fungi</taxon>
        <taxon>Dikarya</taxon>
        <taxon>Basidiomycota</taxon>
        <taxon>Agaricomycotina</taxon>
        <taxon>Agaricomycetes</taxon>
        <taxon>Russulales</taxon>
        <taxon>Russulaceae</taxon>
        <taxon>Multifurca</taxon>
    </lineage>
</organism>